<dbReference type="PANTHER" id="PTHR46577:SF1">
    <property type="entry name" value="HTH-TYPE TRANSCRIPTIONAL REGULATORY PROTEIN GABR"/>
    <property type="match status" value="1"/>
</dbReference>
<dbReference type="RefSeq" id="WP_018437440.1">
    <property type="nucleotide sequence ID" value="NZ_JACHDD010000006.1"/>
</dbReference>
<comment type="similarity">
    <text evidence="1">In the C-terminal section; belongs to the class-I pyridoxal-phosphate-dependent aminotransferase family.</text>
</comment>
<dbReference type="InterPro" id="IPR015422">
    <property type="entry name" value="PyrdxlP-dep_Trfase_small"/>
</dbReference>
<dbReference type="Gene3D" id="3.40.640.10">
    <property type="entry name" value="Type I PLP-dependent aspartate aminotransferase-like (Major domain)"/>
    <property type="match status" value="1"/>
</dbReference>
<protein>
    <submittedName>
        <fullName evidence="8">DNA-binding transcriptional MocR family regulator</fullName>
    </submittedName>
</protein>
<dbReference type="CDD" id="cd00609">
    <property type="entry name" value="AAT_like"/>
    <property type="match status" value="1"/>
</dbReference>
<evidence type="ECO:0000256" key="3">
    <source>
        <dbReference type="ARBA" id="ARBA00023015"/>
    </source>
</evidence>
<evidence type="ECO:0000256" key="4">
    <source>
        <dbReference type="ARBA" id="ARBA00023125"/>
    </source>
</evidence>
<reference evidence="8 9" key="1">
    <citation type="submission" date="2020-08" db="EMBL/GenBank/DDBJ databases">
        <title>Genomic Encyclopedia of Type Strains, Phase IV (KMG-V): Genome sequencing to study the core and pangenomes of soil and plant-associated prokaryotes.</title>
        <authorList>
            <person name="Whitman W."/>
        </authorList>
    </citation>
    <scope>NUCLEOTIDE SEQUENCE [LARGE SCALE GENOMIC DNA]</scope>
    <source>
        <strain evidence="8 9">JPY158</strain>
    </source>
</reference>
<sequence length="469" mass="50762">MSPRKKKPRVGDEISWLRPLSPGGGPRYQQIVDLLGEAIANEVLRPGDRLPPQRQLAEALGVDLTTVTRAYDEARKRRLLEAHGQRGTFVKGAESELTQWVDLSLNVPPIPSQIDLSALFSQGLAVVTRHSEANLLFTYHLGGGRHADRQAAARWLAPALGPVAPARVVVCPGAQAALAAIVLNLTEHGDAVLTEPLVYPGLRTTVQQLGRRVVSVAIDDAGMRPDALEEACREHKARLIYLNPTLQNPTAHTMPAERRQEVAKVAARLGVKIIEDDPYWLFAHHAPAPICAIAPDLVYYVSTLSKCLSPGLRTAFVVLPDPSVEDRFLAAVRTFALMPMPLATALVTQWIQDGSAQTLLSAVQTEARARQQLAAQNFAQSGQAAVAEGIHLWRSLPPHWSARELARAAREGSLSVTPSDAFFVGTGEPPRAIRISLGGGRDRLQLVAALRNLSALLATPPSERTEVVI</sequence>
<dbReference type="GO" id="GO:0003677">
    <property type="term" value="F:DNA binding"/>
    <property type="evidence" value="ECO:0007669"/>
    <property type="project" value="UniProtKB-KW"/>
</dbReference>
<gene>
    <name evidence="8" type="ORF">HDG40_004126</name>
</gene>
<evidence type="ECO:0000256" key="1">
    <source>
        <dbReference type="ARBA" id="ARBA00005384"/>
    </source>
</evidence>
<dbReference type="InterPro" id="IPR000524">
    <property type="entry name" value="Tscrpt_reg_HTH_GntR"/>
</dbReference>
<dbReference type="Pfam" id="PF00392">
    <property type="entry name" value="GntR"/>
    <property type="match status" value="1"/>
</dbReference>
<dbReference type="InterPro" id="IPR051446">
    <property type="entry name" value="HTH_trans_reg/aminotransferase"/>
</dbReference>
<evidence type="ECO:0000313" key="9">
    <source>
        <dbReference type="Proteomes" id="UP000592780"/>
    </source>
</evidence>
<dbReference type="GO" id="GO:0003700">
    <property type="term" value="F:DNA-binding transcription factor activity"/>
    <property type="evidence" value="ECO:0007669"/>
    <property type="project" value="InterPro"/>
</dbReference>
<dbReference type="InterPro" id="IPR015421">
    <property type="entry name" value="PyrdxlP-dep_Trfase_major"/>
</dbReference>
<dbReference type="Gene3D" id="1.10.10.10">
    <property type="entry name" value="Winged helix-like DNA-binding domain superfamily/Winged helix DNA-binding domain"/>
    <property type="match status" value="1"/>
</dbReference>
<proteinExistence type="inferred from homology"/>
<dbReference type="Pfam" id="PF00155">
    <property type="entry name" value="Aminotran_1_2"/>
    <property type="match status" value="1"/>
</dbReference>
<keyword evidence="9" id="KW-1185">Reference proteome</keyword>
<dbReference type="EMBL" id="JACHDD010000006">
    <property type="protein sequence ID" value="MBB5425953.1"/>
    <property type="molecule type" value="Genomic_DNA"/>
</dbReference>
<keyword evidence="2" id="KW-0663">Pyridoxal phosphate</keyword>
<dbReference type="AlphaFoldDB" id="A0A7W8Q8U1"/>
<evidence type="ECO:0000313" key="8">
    <source>
        <dbReference type="EMBL" id="MBB5425953.1"/>
    </source>
</evidence>
<dbReference type="CDD" id="cd07377">
    <property type="entry name" value="WHTH_GntR"/>
    <property type="match status" value="1"/>
</dbReference>
<dbReference type="InterPro" id="IPR036390">
    <property type="entry name" value="WH_DNA-bd_sf"/>
</dbReference>
<accession>A0A7W8Q8U1</accession>
<comment type="caution">
    <text evidence="8">The sequence shown here is derived from an EMBL/GenBank/DDBJ whole genome shotgun (WGS) entry which is preliminary data.</text>
</comment>
<dbReference type="InterPro" id="IPR036388">
    <property type="entry name" value="WH-like_DNA-bd_sf"/>
</dbReference>
<name>A0A7W8Q8U1_PARAM</name>
<dbReference type="PROSITE" id="PS50949">
    <property type="entry name" value="HTH_GNTR"/>
    <property type="match status" value="1"/>
</dbReference>
<organism evidence="8 9">
    <name type="scientific">Paraburkholderia atlantica</name>
    <dbReference type="NCBI Taxonomy" id="2654982"/>
    <lineage>
        <taxon>Bacteria</taxon>
        <taxon>Pseudomonadati</taxon>
        <taxon>Pseudomonadota</taxon>
        <taxon>Betaproteobacteria</taxon>
        <taxon>Burkholderiales</taxon>
        <taxon>Burkholderiaceae</taxon>
        <taxon>Paraburkholderia</taxon>
    </lineage>
</organism>
<evidence type="ECO:0000256" key="5">
    <source>
        <dbReference type="ARBA" id="ARBA00023163"/>
    </source>
</evidence>
<dbReference type="InterPro" id="IPR015424">
    <property type="entry name" value="PyrdxlP-dep_Trfase"/>
</dbReference>
<dbReference type="SUPFAM" id="SSF46785">
    <property type="entry name" value="Winged helix' DNA-binding domain"/>
    <property type="match status" value="1"/>
</dbReference>
<dbReference type="Gene3D" id="3.90.1150.10">
    <property type="entry name" value="Aspartate Aminotransferase, domain 1"/>
    <property type="match status" value="1"/>
</dbReference>
<dbReference type="OrthoDB" id="9804020at2"/>
<evidence type="ECO:0000259" key="7">
    <source>
        <dbReference type="PROSITE" id="PS50949"/>
    </source>
</evidence>
<dbReference type="SUPFAM" id="SSF53383">
    <property type="entry name" value="PLP-dependent transferases"/>
    <property type="match status" value="1"/>
</dbReference>
<keyword evidence="5" id="KW-0804">Transcription</keyword>
<dbReference type="InterPro" id="IPR004839">
    <property type="entry name" value="Aminotransferase_I/II_large"/>
</dbReference>
<evidence type="ECO:0000256" key="2">
    <source>
        <dbReference type="ARBA" id="ARBA00022898"/>
    </source>
</evidence>
<evidence type="ECO:0000256" key="6">
    <source>
        <dbReference type="SAM" id="MobiDB-lite"/>
    </source>
</evidence>
<dbReference type="Proteomes" id="UP000592780">
    <property type="component" value="Unassembled WGS sequence"/>
</dbReference>
<keyword evidence="4 8" id="KW-0238">DNA-binding</keyword>
<dbReference type="PANTHER" id="PTHR46577">
    <property type="entry name" value="HTH-TYPE TRANSCRIPTIONAL REGULATORY PROTEIN GABR"/>
    <property type="match status" value="1"/>
</dbReference>
<keyword evidence="3" id="KW-0805">Transcription regulation</keyword>
<feature type="domain" description="HTH gntR-type" evidence="7">
    <location>
        <begin position="25"/>
        <end position="93"/>
    </location>
</feature>
<feature type="region of interest" description="Disordered" evidence="6">
    <location>
        <begin position="1"/>
        <end position="21"/>
    </location>
</feature>
<dbReference type="GO" id="GO:0030170">
    <property type="term" value="F:pyridoxal phosphate binding"/>
    <property type="evidence" value="ECO:0007669"/>
    <property type="project" value="InterPro"/>
</dbReference>
<dbReference type="SMART" id="SM00345">
    <property type="entry name" value="HTH_GNTR"/>
    <property type="match status" value="1"/>
</dbReference>